<name>A0ACC0YRL8_9ROSI</name>
<gene>
    <name evidence="1" type="ORF">Pint_26963</name>
</gene>
<accession>A0ACC0YRL8</accession>
<organism evidence="1 2">
    <name type="scientific">Pistacia integerrima</name>
    <dbReference type="NCBI Taxonomy" id="434235"/>
    <lineage>
        <taxon>Eukaryota</taxon>
        <taxon>Viridiplantae</taxon>
        <taxon>Streptophyta</taxon>
        <taxon>Embryophyta</taxon>
        <taxon>Tracheophyta</taxon>
        <taxon>Spermatophyta</taxon>
        <taxon>Magnoliopsida</taxon>
        <taxon>eudicotyledons</taxon>
        <taxon>Gunneridae</taxon>
        <taxon>Pentapetalae</taxon>
        <taxon>rosids</taxon>
        <taxon>malvids</taxon>
        <taxon>Sapindales</taxon>
        <taxon>Anacardiaceae</taxon>
        <taxon>Pistacia</taxon>
    </lineage>
</organism>
<dbReference type="Proteomes" id="UP001163603">
    <property type="component" value="Chromosome 5"/>
</dbReference>
<evidence type="ECO:0000313" key="2">
    <source>
        <dbReference type="Proteomes" id="UP001163603"/>
    </source>
</evidence>
<evidence type="ECO:0000313" key="1">
    <source>
        <dbReference type="EMBL" id="KAJ0040835.1"/>
    </source>
</evidence>
<dbReference type="EMBL" id="CM047740">
    <property type="protein sequence ID" value="KAJ0040835.1"/>
    <property type="molecule type" value="Genomic_DNA"/>
</dbReference>
<protein>
    <submittedName>
        <fullName evidence="1">Uncharacterized protein</fullName>
    </submittedName>
</protein>
<proteinExistence type="predicted"/>
<comment type="caution">
    <text evidence="1">The sequence shown here is derived from an EMBL/GenBank/DDBJ whole genome shotgun (WGS) entry which is preliminary data.</text>
</comment>
<sequence>MASCCLRCGVQQQSSGDIAGQVSGSDPETKHSEPNWFRRFCQKICPGCFNGNSTPATKIEAGNEKLTTPCESANVVRIPGEQEDGVLKEEKSERNGVRSSNVEQASERKGKGNASLGENE</sequence>
<keyword evidence="2" id="KW-1185">Reference proteome</keyword>
<reference evidence="2" key="1">
    <citation type="journal article" date="2023" name="G3 (Bethesda)">
        <title>Genome assembly and association tests identify interacting loci associated with vigor, precocity, and sex in interspecific pistachio rootstocks.</title>
        <authorList>
            <person name="Palmer W."/>
            <person name="Jacygrad E."/>
            <person name="Sagayaradj S."/>
            <person name="Cavanaugh K."/>
            <person name="Han R."/>
            <person name="Bertier L."/>
            <person name="Beede B."/>
            <person name="Kafkas S."/>
            <person name="Golino D."/>
            <person name="Preece J."/>
            <person name="Michelmore R."/>
        </authorList>
    </citation>
    <scope>NUCLEOTIDE SEQUENCE [LARGE SCALE GENOMIC DNA]</scope>
</reference>